<dbReference type="EMBL" id="CP038804">
    <property type="protein sequence ID" value="UTY34652.1"/>
    <property type="molecule type" value="Genomic_DNA"/>
</dbReference>
<dbReference type="RefSeq" id="WP_044978341.1">
    <property type="nucleotide sequence ID" value="NZ_CP009228.1"/>
</dbReference>
<dbReference type="Pfam" id="PF13490">
    <property type="entry name" value="zf-HC2"/>
    <property type="match status" value="1"/>
</dbReference>
<evidence type="ECO:0000259" key="2">
    <source>
        <dbReference type="Pfam" id="PF13490"/>
    </source>
</evidence>
<evidence type="ECO:0000313" key="6">
    <source>
        <dbReference type="Proteomes" id="UP001059401"/>
    </source>
</evidence>
<keyword evidence="6" id="KW-1185">Reference proteome</keyword>
<dbReference type="InterPro" id="IPR041916">
    <property type="entry name" value="Anti_sigma_zinc_sf"/>
</dbReference>
<dbReference type="Gene3D" id="1.10.10.1320">
    <property type="entry name" value="Anti-sigma factor, zinc-finger domain"/>
    <property type="match status" value="1"/>
</dbReference>
<evidence type="ECO:0000313" key="5">
    <source>
        <dbReference type="Proteomes" id="UP001058682"/>
    </source>
</evidence>
<evidence type="ECO:0000256" key="1">
    <source>
        <dbReference type="SAM" id="Phobius"/>
    </source>
</evidence>
<dbReference type="KEGG" id="tpk:JO40_04990"/>
<keyword evidence="1" id="KW-0812">Transmembrane</keyword>
<keyword evidence="1" id="KW-1133">Transmembrane helix</keyword>
<reference evidence="4" key="1">
    <citation type="submission" date="2019-04" db="EMBL/GenBank/DDBJ databases">
        <title>Whole genome sequencing of oral phylogroup 2 treponemes.</title>
        <authorList>
            <person name="Chan Y."/>
            <person name="Zeng H.H."/>
            <person name="Yu X.L."/>
            <person name="Leung W.K."/>
            <person name="Watt R.M."/>
        </authorList>
    </citation>
    <scope>NUCLEOTIDE SEQUENCE</scope>
    <source>
        <strain evidence="4">OMZ 835</strain>
        <strain evidence="3">OMZ 847</strain>
    </source>
</reference>
<accession>A0AAE9SKV8</accession>
<dbReference type="AlphaFoldDB" id="A0AAE9SKV8"/>
<feature type="domain" description="Putative zinc-finger" evidence="2">
    <location>
        <begin position="8"/>
        <end position="36"/>
    </location>
</feature>
<organism evidence="4 5">
    <name type="scientific">Treponema putidum</name>
    <dbReference type="NCBI Taxonomy" id="221027"/>
    <lineage>
        <taxon>Bacteria</taxon>
        <taxon>Pseudomonadati</taxon>
        <taxon>Spirochaetota</taxon>
        <taxon>Spirochaetia</taxon>
        <taxon>Spirochaetales</taxon>
        <taxon>Treponemataceae</taxon>
        <taxon>Treponema</taxon>
    </lineage>
</organism>
<feature type="transmembrane region" description="Helical" evidence="1">
    <location>
        <begin position="95"/>
        <end position="116"/>
    </location>
</feature>
<protein>
    <submittedName>
        <fullName evidence="4">Zf-HC2 domain-containing protein</fullName>
    </submittedName>
</protein>
<name>A0AAE9SKV8_9SPIR</name>
<dbReference type="EMBL" id="CP038802">
    <property type="protein sequence ID" value="UTY29792.1"/>
    <property type="molecule type" value="Genomic_DNA"/>
</dbReference>
<gene>
    <name evidence="4" type="ORF">E4N74_12065</name>
    <name evidence="3" type="ORF">E4N76_13100</name>
</gene>
<evidence type="ECO:0000313" key="3">
    <source>
        <dbReference type="EMBL" id="UTY29792.1"/>
    </source>
</evidence>
<sequence length="220" mass="24750">MSTCPDKDLYSVYVDGELESSWKEKIEEHLASCEKCKRVVDSYRTISLKLSENSSPDLDIQGSFLKLYAKRQDCLKRMEINRNKPTSWMYKSNKIPIPALAAAALFLFVLTPIVVLSTQKSLTPSESVAVSEFKSAAPTTENLKSVNKFKLNVSNIFGSNENAIIFEGKPQEINLSKYANLYLPPSNETNSDILNKNIKNETLFFDYTHGITVTSFKNGK</sequence>
<dbReference type="InterPro" id="IPR027383">
    <property type="entry name" value="Znf_put"/>
</dbReference>
<evidence type="ECO:0000313" key="4">
    <source>
        <dbReference type="EMBL" id="UTY34652.1"/>
    </source>
</evidence>
<keyword evidence="1" id="KW-0472">Membrane</keyword>
<proteinExistence type="predicted"/>
<dbReference type="Proteomes" id="UP001058682">
    <property type="component" value="Chromosome"/>
</dbReference>
<dbReference type="Proteomes" id="UP001059401">
    <property type="component" value="Chromosome"/>
</dbReference>